<keyword evidence="1" id="KW-0677">Repeat</keyword>
<keyword evidence="4" id="KW-1185">Reference proteome</keyword>
<dbReference type="AlphaFoldDB" id="A0A2R5GQN8"/>
<protein>
    <submittedName>
        <fullName evidence="3">Uncharacterized protein</fullName>
    </submittedName>
</protein>
<dbReference type="InterPro" id="IPR003409">
    <property type="entry name" value="MORN"/>
</dbReference>
<reference evidence="3 4" key="1">
    <citation type="submission" date="2017-12" db="EMBL/GenBank/DDBJ databases">
        <title>Sequencing, de novo assembly and annotation of complete genome of a new Thraustochytrid species, strain FCC1311.</title>
        <authorList>
            <person name="Sedici K."/>
            <person name="Godart F."/>
            <person name="Aiese Cigliano R."/>
            <person name="Sanseverino W."/>
            <person name="Barakat M."/>
            <person name="Ortet P."/>
            <person name="Marechal E."/>
            <person name="Cagnac O."/>
            <person name="Amato A."/>
        </authorList>
    </citation>
    <scope>NUCLEOTIDE SEQUENCE [LARGE SCALE GENOMIC DNA]</scope>
</reference>
<evidence type="ECO:0000313" key="3">
    <source>
        <dbReference type="EMBL" id="GBG33187.1"/>
    </source>
</evidence>
<dbReference type="Proteomes" id="UP000241890">
    <property type="component" value="Unassembled WGS sequence"/>
</dbReference>
<dbReference type="InParanoid" id="A0A2R5GQN8"/>
<feature type="region of interest" description="Disordered" evidence="2">
    <location>
        <begin position="283"/>
        <end position="316"/>
    </location>
</feature>
<dbReference type="Pfam" id="PF02493">
    <property type="entry name" value="MORN"/>
    <property type="match status" value="2"/>
</dbReference>
<organism evidence="3 4">
    <name type="scientific">Hondaea fermentalgiana</name>
    <dbReference type="NCBI Taxonomy" id="2315210"/>
    <lineage>
        <taxon>Eukaryota</taxon>
        <taxon>Sar</taxon>
        <taxon>Stramenopiles</taxon>
        <taxon>Bigyra</taxon>
        <taxon>Labyrinthulomycetes</taxon>
        <taxon>Thraustochytrida</taxon>
        <taxon>Thraustochytriidae</taxon>
        <taxon>Hondaea</taxon>
    </lineage>
</organism>
<dbReference type="EMBL" id="BEYU01000147">
    <property type="protein sequence ID" value="GBG33187.1"/>
    <property type="molecule type" value="Genomic_DNA"/>
</dbReference>
<accession>A0A2R5GQN8</accession>
<proteinExistence type="predicted"/>
<comment type="caution">
    <text evidence="3">The sequence shown here is derived from an EMBL/GenBank/DDBJ whole genome shotgun (WGS) entry which is preliminary data.</text>
</comment>
<gene>
    <name evidence="3" type="ORF">FCC1311_094112</name>
</gene>
<evidence type="ECO:0000256" key="2">
    <source>
        <dbReference type="SAM" id="MobiDB-lite"/>
    </source>
</evidence>
<name>A0A2R5GQN8_9STRA</name>
<sequence>MARAARNRKTLRQVAEAQFLDHDAQVVLLRMAFRASWSAPGEGAVPVPARRAEAEAGGEEARADAGADDPWWGHWWPYGVVGLFVGGTLAFNLGPPGAAGALLTRDAAANEDGDDNSDDEMQQPEMAKVPDFTKDFEPDAITQRALDRDKHKELFDDIVKDKGLKRFFTPGYLTRDAWNLPDPENKEKMWFDIAVLPLMQSNAEALLYVGTFRAGLMHGEGLIIASRGARPVAFLEFDKGFPHGNGVLFEDVHVIAKLRFDDGVLWKIERCIESKIGEFKFQSTKRDPDAPWPRKAAQQSRRVARPPRMTARPSTKVRSSAWAWCSQAQTRAKSLHDAPQAARVALPQVSPETDAGSRLSTQSTATTLTVSSIARLRMSSLSTGGPKRVFAAFHRDLSGTPFQQEFEENMTAKLGRRFTLESEQPEAGDFRGIADLVKAVHVVTPLLTPKFFKCKECLALLVFAQREMKSCVPVNVNNELGRARLSYMTIICVDQLLSRSDWNALDKVGILRIDVMSAIQWLLRRPLQSVEFQDEEFERVDEEISSIANRVTAAV</sequence>
<evidence type="ECO:0000256" key="1">
    <source>
        <dbReference type="ARBA" id="ARBA00022737"/>
    </source>
</evidence>
<dbReference type="SUPFAM" id="SSF82185">
    <property type="entry name" value="Histone H3 K4-specific methyltransferase SET7/9 N-terminal domain"/>
    <property type="match status" value="1"/>
</dbReference>
<evidence type="ECO:0000313" key="4">
    <source>
        <dbReference type="Proteomes" id="UP000241890"/>
    </source>
</evidence>